<comment type="caution">
    <text evidence="2">The sequence shown here is derived from an EMBL/GenBank/DDBJ whole genome shotgun (WGS) entry which is preliminary data.</text>
</comment>
<dbReference type="RefSeq" id="WP_224006110.1">
    <property type="nucleotide sequence ID" value="NZ_CAJZAF010000028.1"/>
</dbReference>
<evidence type="ECO:0000313" key="3">
    <source>
        <dbReference type="Proteomes" id="UP000701702"/>
    </source>
</evidence>
<dbReference type="Gene3D" id="3.10.450.50">
    <property type="match status" value="1"/>
</dbReference>
<organism evidence="2 3">
    <name type="scientific">Cupriavidus pinatubonensis</name>
    <dbReference type="NCBI Taxonomy" id="248026"/>
    <lineage>
        <taxon>Bacteria</taxon>
        <taxon>Pseudomonadati</taxon>
        <taxon>Pseudomonadota</taxon>
        <taxon>Betaproteobacteria</taxon>
        <taxon>Burkholderiales</taxon>
        <taxon>Burkholderiaceae</taxon>
        <taxon>Cupriavidus</taxon>
    </lineage>
</organism>
<dbReference type="SUPFAM" id="SSF54427">
    <property type="entry name" value="NTF2-like"/>
    <property type="match status" value="1"/>
</dbReference>
<feature type="chain" id="PRO_5045311699" description="SnoaL-like domain-containing protein" evidence="1">
    <location>
        <begin position="20"/>
        <end position="89"/>
    </location>
</feature>
<reference evidence="2 3" key="1">
    <citation type="submission" date="2021-08" db="EMBL/GenBank/DDBJ databases">
        <authorList>
            <person name="Peeters C."/>
        </authorList>
    </citation>
    <scope>NUCLEOTIDE SEQUENCE [LARGE SCALE GENOMIC DNA]</scope>
    <source>
        <strain evidence="2 3">LMG 23994</strain>
    </source>
</reference>
<protein>
    <recommendedName>
        <fullName evidence="4">SnoaL-like domain-containing protein</fullName>
    </recommendedName>
</protein>
<proteinExistence type="predicted"/>
<evidence type="ECO:0000313" key="2">
    <source>
        <dbReference type="EMBL" id="CAG9180872.1"/>
    </source>
</evidence>
<evidence type="ECO:0008006" key="4">
    <source>
        <dbReference type="Google" id="ProtNLM"/>
    </source>
</evidence>
<keyword evidence="1" id="KW-0732">Signal</keyword>
<accession>A0ABN7Z4K2</accession>
<evidence type="ECO:0000256" key="1">
    <source>
        <dbReference type="SAM" id="SignalP"/>
    </source>
</evidence>
<gene>
    <name evidence="2" type="ORF">LMG23994_04514</name>
</gene>
<feature type="signal peptide" evidence="1">
    <location>
        <begin position="1"/>
        <end position="19"/>
    </location>
</feature>
<dbReference type="EMBL" id="CAJZAF010000028">
    <property type="protein sequence ID" value="CAG9180872.1"/>
    <property type="molecule type" value="Genomic_DNA"/>
</dbReference>
<dbReference type="InterPro" id="IPR032710">
    <property type="entry name" value="NTF2-like_dom_sf"/>
</dbReference>
<keyword evidence="3" id="KW-1185">Reference proteome</keyword>
<sequence>MKKLLLVSTLALASVTAFAGQPAADAKLHFQTIASGDVAALMHGYADSAQFNWVAGPLDGTYAGADAIRGVWEKFTKAQGPLKVAVDKV</sequence>
<dbReference type="Proteomes" id="UP000701702">
    <property type="component" value="Unassembled WGS sequence"/>
</dbReference>
<name>A0ABN7Z4K2_9BURK</name>